<dbReference type="CDD" id="cd18773">
    <property type="entry name" value="PDC1_HK_sensor"/>
    <property type="match status" value="1"/>
</dbReference>
<evidence type="ECO:0000256" key="1">
    <source>
        <dbReference type="ARBA" id="ARBA00000085"/>
    </source>
</evidence>
<evidence type="ECO:0000313" key="11">
    <source>
        <dbReference type="EMBL" id="WGW05580.1"/>
    </source>
</evidence>
<dbReference type="SUPFAM" id="SSF55874">
    <property type="entry name" value="ATPase domain of HSP90 chaperone/DNA topoisomerase II/histidine kinase"/>
    <property type="match status" value="1"/>
</dbReference>
<keyword evidence="6" id="KW-0547">Nucleotide-binding</keyword>
<keyword evidence="9" id="KW-1133">Transmembrane helix</keyword>
<proteinExistence type="predicted"/>
<accession>A0ABY8QLQ7</accession>
<evidence type="ECO:0000256" key="4">
    <source>
        <dbReference type="ARBA" id="ARBA00022553"/>
    </source>
</evidence>
<reference evidence="11 12" key="1">
    <citation type="submission" date="2023-05" db="EMBL/GenBank/DDBJ databases">
        <title>YMD87, complete Genome.</title>
        <authorList>
            <person name="Zhang J."/>
            <person name="Xu X."/>
        </authorList>
    </citation>
    <scope>NUCLEOTIDE SEQUENCE [LARGE SCALE GENOMIC DNA]</scope>
    <source>
        <strain evidence="11 12">YMD87</strain>
    </source>
</reference>
<feature type="transmembrane region" description="Helical" evidence="9">
    <location>
        <begin position="276"/>
        <end position="298"/>
    </location>
</feature>
<dbReference type="RefSeq" id="WP_282302204.1">
    <property type="nucleotide sequence ID" value="NZ_CP124616.1"/>
</dbReference>
<dbReference type="PROSITE" id="PS50885">
    <property type="entry name" value="HAMP"/>
    <property type="match status" value="1"/>
</dbReference>
<evidence type="ECO:0000313" key="12">
    <source>
        <dbReference type="Proteomes" id="UP001241605"/>
    </source>
</evidence>
<feature type="domain" description="HAMP" evidence="10">
    <location>
        <begin position="300"/>
        <end position="354"/>
    </location>
</feature>
<keyword evidence="9" id="KW-0812">Transmembrane</keyword>
<evidence type="ECO:0000256" key="7">
    <source>
        <dbReference type="ARBA" id="ARBA00022777"/>
    </source>
</evidence>
<dbReference type="EC" id="2.7.13.3" evidence="3"/>
<dbReference type="PANTHER" id="PTHR41523:SF8">
    <property type="entry name" value="ETHYLENE RESPONSE SENSOR PROTEIN"/>
    <property type="match status" value="1"/>
</dbReference>
<organism evidence="11 12">
    <name type="scientific">Tropicibacter oceani</name>
    <dbReference type="NCBI Taxonomy" id="3058420"/>
    <lineage>
        <taxon>Bacteria</taxon>
        <taxon>Pseudomonadati</taxon>
        <taxon>Pseudomonadota</taxon>
        <taxon>Alphaproteobacteria</taxon>
        <taxon>Rhodobacterales</taxon>
        <taxon>Roseobacteraceae</taxon>
        <taxon>Tropicibacter</taxon>
    </lineage>
</organism>
<keyword evidence="7 11" id="KW-0418">Kinase</keyword>
<comment type="subcellular location">
    <subcellularLocation>
        <location evidence="2">Membrane</location>
    </subcellularLocation>
</comment>
<dbReference type="Gene3D" id="3.30.450.20">
    <property type="entry name" value="PAS domain"/>
    <property type="match status" value="2"/>
</dbReference>
<comment type="catalytic activity">
    <reaction evidence="1">
        <text>ATP + protein L-histidine = ADP + protein N-phospho-L-histidine.</text>
        <dbReference type="EC" id="2.7.13.3"/>
    </reaction>
</comment>
<evidence type="ECO:0000256" key="9">
    <source>
        <dbReference type="SAM" id="Phobius"/>
    </source>
</evidence>
<keyword evidence="9" id="KW-0472">Membrane</keyword>
<evidence type="ECO:0000256" key="3">
    <source>
        <dbReference type="ARBA" id="ARBA00012438"/>
    </source>
</evidence>
<dbReference type="InterPro" id="IPR003660">
    <property type="entry name" value="HAMP_dom"/>
</dbReference>
<evidence type="ECO:0000256" key="6">
    <source>
        <dbReference type="ARBA" id="ARBA00022741"/>
    </source>
</evidence>
<name>A0ABY8QLQ7_9RHOB</name>
<sequence length="574" mass="62178">MRRRLAKLRSLPARLVAMLSLALLPLGVISLYQTRAVLEEARSLNRASLKGRTVEAAMAERELIQEALGAAQGLGAAVLATERSICSDVMAQFIKSHPQFIFAGFIDETGFMECSSARVARDFSRNRVFLEIQSKGSATVEISGRGAVTGQPVIIASHPVWQQGQQIGYVSISIPHRLADALMTDSTEDEGLRLATVSTDGEVISATGGADSAATFLPADIPLETLAGRVGQTFDAVVPGGEERVFAVSAMIPGSVALVGSWPEASARESASQFSVFLSVLFPGLMWIAGVTVAYVSVQRLVIRHISRLRSAMRQYALGELRGGRLDLDNPPEELADTARAFNRMILFLAQAEAQQEQDLRDKEVLLKEVHHRVKNNLQLIASIMNMQARTAKTPEARRMLAGLQRRVRGLAMMHRTLYTTPDMTAVNAAEMVQAMVKDLSGLPAEAGVTVQTRLDEVLLWPDQAVPLSMLLAEALTNALKYVGYPDRGAARIAVDLSLGEDGQVRFAVENTTGRPVTPVDEDATESGGLGSQLMRAFVGQLDGTDEVEHAPGLYRYVVRFNAKEFVPEEQGQG</sequence>
<keyword evidence="12" id="KW-1185">Reference proteome</keyword>
<dbReference type="PANTHER" id="PTHR41523">
    <property type="entry name" value="TWO-COMPONENT SYSTEM SENSOR PROTEIN"/>
    <property type="match status" value="1"/>
</dbReference>
<protein>
    <recommendedName>
        <fullName evidence="3">histidine kinase</fullName>
        <ecNumber evidence="3">2.7.13.3</ecNumber>
    </recommendedName>
</protein>
<keyword evidence="8" id="KW-0067">ATP-binding</keyword>
<dbReference type="InterPro" id="IPR036890">
    <property type="entry name" value="HATPase_C_sf"/>
</dbReference>
<dbReference type="GO" id="GO:0016301">
    <property type="term" value="F:kinase activity"/>
    <property type="evidence" value="ECO:0007669"/>
    <property type="project" value="UniProtKB-KW"/>
</dbReference>
<dbReference type="Gene3D" id="3.30.565.10">
    <property type="entry name" value="Histidine kinase-like ATPase, C-terminal domain"/>
    <property type="match status" value="1"/>
</dbReference>
<evidence type="ECO:0000256" key="2">
    <source>
        <dbReference type="ARBA" id="ARBA00004370"/>
    </source>
</evidence>
<dbReference type="EMBL" id="CP124616">
    <property type="protein sequence ID" value="WGW05580.1"/>
    <property type="molecule type" value="Genomic_DNA"/>
</dbReference>
<keyword evidence="5" id="KW-0808">Transferase</keyword>
<dbReference type="InterPro" id="IPR011495">
    <property type="entry name" value="Sig_transdc_His_kin_sub2_dim/P"/>
</dbReference>
<dbReference type="Pfam" id="PF07568">
    <property type="entry name" value="HisKA_2"/>
    <property type="match status" value="1"/>
</dbReference>
<gene>
    <name evidence="11" type="ORF">QF118_08540</name>
</gene>
<evidence type="ECO:0000256" key="5">
    <source>
        <dbReference type="ARBA" id="ARBA00022679"/>
    </source>
</evidence>
<keyword evidence="4" id="KW-0597">Phosphoprotein</keyword>
<evidence type="ECO:0000259" key="10">
    <source>
        <dbReference type="PROSITE" id="PS50885"/>
    </source>
</evidence>
<dbReference type="Proteomes" id="UP001241605">
    <property type="component" value="Chromosome"/>
</dbReference>
<evidence type="ECO:0000256" key="8">
    <source>
        <dbReference type="ARBA" id="ARBA00022840"/>
    </source>
</evidence>